<feature type="coiled-coil region" evidence="9">
    <location>
        <begin position="504"/>
        <end position="531"/>
    </location>
</feature>
<keyword evidence="3 11" id="KW-0812">Transmembrane</keyword>
<organism evidence="13 14">
    <name type="scientific">Azospira inquinata</name>
    <dbReference type="NCBI Taxonomy" id="2785627"/>
    <lineage>
        <taxon>Bacteria</taxon>
        <taxon>Pseudomonadati</taxon>
        <taxon>Pseudomonadota</taxon>
        <taxon>Betaproteobacteria</taxon>
        <taxon>Rhodocyclales</taxon>
        <taxon>Rhodocyclaceae</taxon>
        <taxon>Azospira</taxon>
    </lineage>
</organism>
<keyword evidence="6 8" id="KW-0807">Transducer</keyword>
<evidence type="ECO:0000256" key="8">
    <source>
        <dbReference type="PROSITE-ProRule" id="PRU00284"/>
    </source>
</evidence>
<dbReference type="CDD" id="cd18774">
    <property type="entry name" value="PDC2_HK_sensor"/>
    <property type="match status" value="1"/>
</dbReference>
<evidence type="ECO:0000256" key="10">
    <source>
        <dbReference type="SAM" id="MobiDB-lite"/>
    </source>
</evidence>
<evidence type="ECO:0000256" key="2">
    <source>
        <dbReference type="ARBA" id="ARBA00022475"/>
    </source>
</evidence>
<evidence type="ECO:0000256" key="5">
    <source>
        <dbReference type="ARBA" id="ARBA00023136"/>
    </source>
</evidence>
<comment type="subcellular location">
    <subcellularLocation>
        <location evidence="1">Cell membrane</location>
        <topology evidence="1">Multi-pass membrane protein</topology>
    </subcellularLocation>
</comment>
<dbReference type="GO" id="GO:0005886">
    <property type="term" value="C:plasma membrane"/>
    <property type="evidence" value="ECO:0007669"/>
    <property type="project" value="UniProtKB-SubCell"/>
</dbReference>
<dbReference type="PANTHER" id="PTHR32089:SF112">
    <property type="entry name" value="LYSOZYME-LIKE PROTEIN-RELATED"/>
    <property type="match status" value="1"/>
</dbReference>
<evidence type="ECO:0000256" key="6">
    <source>
        <dbReference type="ARBA" id="ARBA00023224"/>
    </source>
</evidence>
<dbReference type="SMART" id="SM00283">
    <property type="entry name" value="MA"/>
    <property type="match status" value="1"/>
</dbReference>
<keyword evidence="14" id="KW-1185">Reference proteome</keyword>
<dbReference type="SMART" id="SM01049">
    <property type="entry name" value="Cache_2"/>
    <property type="match status" value="1"/>
</dbReference>
<protein>
    <submittedName>
        <fullName evidence="13">Cache domain-containing protein</fullName>
    </submittedName>
</protein>
<keyword evidence="5 11" id="KW-0472">Membrane</keyword>
<keyword evidence="4 11" id="KW-1133">Transmembrane helix</keyword>
<keyword evidence="9" id="KW-0175">Coiled coil</keyword>
<dbReference type="CDD" id="cd11386">
    <property type="entry name" value="MCP_signal"/>
    <property type="match status" value="1"/>
</dbReference>
<dbReference type="Proteomes" id="UP000683428">
    <property type="component" value="Chromosome"/>
</dbReference>
<dbReference type="InterPro" id="IPR033480">
    <property type="entry name" value="sCache_2"/>
</dbReference>
<dbReference type="InterPro" id="IPR004089">
    <property type="entry name" value="MCPsignal_dom"/>
</dbReference>
<reference evidence="13" key="1">
    <citation type="submission" date="2020-11" db="EMBL/GenBank/DDBJ databases">
        <title>Azospira inquinata sp. nov.</title>
        <authorList>
            <person name="Moe W.M."/>
            <person name="Mikes M.C."/>
        </authorList>
    </citation>
    <scope>NUCLEOTIDE SEQUENCE</scope>
    <source>
        <strain evidence="13">Azo-3</strain>
    </source>
</reference>
<comment type="similarity">
    <text evidence="7">Belongs to the methyl-accepting chemotaxis (MCP) protein family.</text>
</comment>
<gene>
    <name evidence="13" type="ORF">Azoinq_03985</name>
</gene>
<feature type="transmembrane region" description="Helical" evidence="11">
    <location>
        <begin position="182"/>
        <end position="205"/>
    </location>
</feature>
<evidence type="ECO:0000256" key="3">
    <source>
        <dbReference type="ARBA" id="ARBA00022692"/>
    </source>
</evidence>
<evidence type="ECO:0000256" key="11">
    <source>
        <dbReference type="SAM" id="Phobius"/>
    </source>
</evidence>
<keyword evidence="2" id="KW-1003">Cell membrane</keyword>
<evidence type="ECO:0000256" key="7">
    <source>
        <dbReference type="ARBA" id="ARBA00029447"/>
    </source>
</evidence>
<feature type="domain" description="Methyl-accepting transducer" evidence="12">
    <location>
        <begin position="265"/>
        <end position="501"/>
    </location>
</feature>
<evidence type="ECO:0000313" key="13">
    <source>
        <dbReference type="EMBL" id="QWT49782.1"/>
    </source>
</evidence>
<dbReference type="FunFam" id="1.10.287.950:FF:000001">
    <property type="entry name" value="Methyl-accepting chemotaxis sensory transducer"/>
    <property type="match status" value="1"/>
</dbReference>
<dbReference type="GO" id="GO:0007165">
    <property type="term" value="P:signal transduction"/>
    <property type="evidence" value="ECO:0007669"/>
    <property type="project" value="UniProtKB-KW"/>
</dbReference>
<dbReference type="PROSITE" id="PS50111">
    <property type="entry name" value="CHEMOTAXIS_TRANSDUC_2"/>
    <property type="match status" value="1"/>
</dbReference>
<evidence type="ECO:0000259" key="12">
    <source>
        <dbReference type="PROSITE" id="PS50111"/>
    </source>
</evidence>
<dbReference type="AlphaFoldDB" id="A0A975SNW3"/>
<dbReference type="PANTHER" id="PTHR32089">
    <property type="entry name" value="METHYL-ACCEPTING CHEMOTAXIS PROTEIN MCPB"/>
    <property type="match status" value="1"/>
</dbReference>
<evidence type="ECO:0000256" key="1">
    <source>
        <dbReference type="ARBA" id="ARBA00004651"/>
    </source>
</evidence>
<evidence type="ECO:0000256" key="9">
    <source>
        <dbReference type="SAM" id="Coils"/>
    </source>
</evidence>
<dbReference type="GO" id="GO:0006935">
    <property type="term" value="P:chemotaxis"/>
    <property type="evidence" value="ECO:0007669"/>
    <property type="project" value="UniProtKB-ARBA"/>
</dbReference>
<accession>A0A975SNW3</accession>
<feature type="compositionally biased region" description="Polar residues" evidence="10">
    <location>
        <begin position="311"/>
        <end position="324"/>
    </location>
</feature>
<sequence length="537" mass="57051">MMKLATRLSLIVGGTALGILVLVTLALHTLHDSMLADRQSQILSVVRYGGKLVESFVAQEKAGTLTREEAQRRAIQALGSLRVEGDYVFARRTDGYVLVHPDVRKQGKIDSGGKLPDGRTVMQAYLSALENRTEAVVDIYAKRPGQDDFIPKINGLERIPDWDWLVGYGMFVDDIDAAYRTYALRFGLIGLVVFLGVMGGTVLMARSLFRGLGGEPEYAMGVARAIAEGDLTLQLGQVKHSHSLLASIAQMQDALRNIIMRIQSSTAQVGQAATGLSDQMAQINQASQQSSDAIASSAAAIEQMAVSVDHISQSAKDTESNASRATGLARAGETQVQQAGEQIRRVATQVTEASGQIGGLEDRSREIGGIAMVIKEIADQTNLLALNAAIEAARAGEHGRGFAVVADEVRKLSERTGRATDEITGMIEAIHRDTAGVVASMEAVGPLVASGVEMVEKAGAALQQISQASDVALANISDVASATTEQSQASAAVARNVEQISGMIEESVNSVAQANLNVQALEAQAQELRESVSRFKV</sequence>
<evidence type="ECO:0000256" key="4">
    <source>
        <dbReference type="ARBA" id="ARBA00022989"/>
    </source>
</evidence>
<feature type="region of interest" description="Disordered" evidence="10">
    <location>
        <begin position="311"/>
        <end position="336"/>
    </location>
</feature>
<evidence type="ECO:0000313" key="14">
    <source>
        <dbReference type="Proteomes" id="UP000683428"/>
    </source>
</evidence>
<dbReference type="InterPro" id="IPR004010">
    <property type="entry name" value="Double_Cache_2"/>
</dbReference>
<dbReference type="EMBL" id="CP064782">
    <property type="protein sequence ID" value="QWT49782.1"/>
    <property type="molecule type" value="Genomic_DNA"/>
</dbReference>
<dbReference type="Pfam" id="PF00015">
    <property type="entry name" value="MCPsignal"/>
    <property type="match status" value="1"/>
</dbReference>
<dbReference type="RefSeq" id="WP_216125660.1">
    <property type="nucleotide sequence ID" value="NZ_CP064782.1"/>
</dbReference>
<dbReference type="Pfam" id="PF08269">
    <property type="entry name" value="dCache_2"/>
    <property type="match status" value="1"/>
</dbReference>
<dbReference type="KEGG" id="aiq:Azoinq_03985"/>
<proteinExistence type="inferred from homology"/>
<name>A0A975SNW3_9RHOO</name>